<gene>
    <name evidence="2" type="ORF">PLEPLA_LOCUS25401</name>
</gene>
<comment type="caution">
    <text evidence="2">The sequence shown here is derived from an EMBL/GenBank/DDBJ whole genome shotgun (WGS) entry which is preliminary data.</text>
</comment>
<feature type="compositionally biased region" description="Basic and acidic residues" evidence="1">
    <location>
        <begin position="1"/>
        <end position="20"/>
    </location>
</feature>
<organism evidence="2 3">
    <name type="scientific">Pleuronectes platessa</name>
    <name type="common">European plaice</name>
    <dbReference type="NCBI Taxonomy" id="8262"/>
    <lineage>
        <taxon>Eukaryota</taxon>
        <taxon>Metazoa</taxon>
        <taxon>Chordata</taxon>
        <taxon>Craniata</taxon>
        <taxon>Vertebrata</taxon>
        <taxon>Euteleostomi</taxon>
        <taxon>Actinopterygii</taxon>
        <taxon>Neopterygii</taxon>
        <taxon>Teleostei</taxon>
        <taxon>Neoteleostei</taxon>
        <taxon>Acanthomorphata</taxon>
        <taxon>Carangaria</taxon>
        <taxon>Pleuronectiformes</taxon>
        <taxon>Pleuronectoidei</taxon>
        <taxon>Pleuronectidae</taxon>
        <taxon>Pleuronectes</taxon>
    </lineage>
</organism>
<reference evidence="2" key="1">
    <citation type="submission" date="2020-03" db="EMBL/GenBank/DDBJ databases">
        <authorList>
            <person name="Weist P."/>
        </authorList>
    </citation>
    <scope>NUCLEOTIDE SEQUENCE</scope>
</reference>
<evidence type="ECO:0000313" key="3">
    <source>
        <dbReference type="Proteomes" id="UP001153269"/>
    </source>
</evidence>
<evidence type="ECO:0000313" key="2">
    <source>
        <dbReference type="EMBL" id="CAB1437418.1"/>
    </source>
</evidence>
<dbReference type="EMBL" id="CADEAL010002024">
    <property type="protein sequence ID" value="CAB1437418.1"/>
    <property type="molecule type" value="Genomic_DNA"/>
</dbReference>
<proteinExistence type="predicted"/>
<protein>
    <submittedName>
        <fullName evidence="2">Uncharacterized protein</fullName>
    </submittedName>
</protein>
<feature type="compositionally biased region" description="Basic and acidic residues" evidence="1">
    <location>
        <begin position="131"/>
        <end position="140"/>
    </location>
</feature>
<feature type="compositionally biased region" description="Gly residues" evidence="1">
    <location>
        <begin position="141"/>
        <end position="151"/>
    </location>
</feature>
<evidence type="ECO:0000256" key="1">
    <source>
        <dbReference type="SAM" id="MobiDB-lite"/>
    </source>
</evidence>
<dbReference type="Proteomes" id="UP001153269">
    <property type="component" value="Unassembled WGS sequence"/>
</dbReference>
<sequence>MDVKDPVHAPDLTGKRERQEGSSSDSAGPRLNGAHKGALRASLQIDRRYLDFFSFISSFLSLLLSRERQLLVTLVFLGRAGNESGKVVKEVGAIKPVGAYCTTQLSIASLWIQSTVIEALQLIFLMNRPEENGGEGKERTSGGGGRGRLDR</sequence>
<feature type="region of interest" description="Disordered" evidence="1">
    <location>
        <begin position="131"/>
        <end position="151"/>
    </location>
</feature>
<name>A0A9N7UT07_PLEPL</name>
<dbReference type="AlphaFoldDB" id="A0A9N7UT07"/>
<feature type="region of interest" description="Disordered" evidence="1">
    <location>
        <begin position="1"/>
        <end position="33"/>
    </location>
</feature>
<accession>A0A9N7UT07</accession>
<keyword evidence="3" id="KW-1185">Reference proteome</keyword>